<dbReference type="EMBL" id="FZOK01000003">
    <property type="protein sequence ID" value="SNS09433.1"/>
    <property type="molecule type" value="Genomic_DNA"/>
</dbReference>
<evidence type="ECO:0000313" key="2">
    <source>
        <dbReference type="Proteomes" id="UP000198480"/>
    </source>
</evidence>
<dbReference type="AlphaFoldDB" id="A0A239BQM9"/>
<evidence type="ECO:0000313" key="1">
    <source>
        <dbReference type="EMBL" id="SNS09433.1"/>
    </source>
</evidence>
<gene>
    <name evidence="1" type="ORF">SAMN06295967_103132</name>
</gene>
<organism evidence="1 2">
    <name type="scientific">Belliella buryatensis</name>
    <dbReference type="NCBI Taxonomy" id="1500549"/>
    <lineage>
        <taxon>Bacteria</taxon>
        <taxon>Pseudomonadati</taxon>
        <taxon>Bacteroidota</taxon>
        <taxon>Cytophagia</taxon>
        <taxon>Cytophagales</taxon>
        <taxon>Cyclobacteriaceae</taxon>
        <taxon>Belliella</taxon>
    </lineage>
</organism>
<name>A0A239BQM9_9BACT</name>
<proteinExistence type="predicted"/>
<protein>
    <submittedName>
        <fullName evidence="1">Uncharacterized protein</fullName>
    </submittedName>
</protein>
<keyword evidence="2" id="KW-1185">Reference proteome</keyword>
<accession>A0A239BQM9</accession>
<reference evidence="2" key="1">
    <citation type="submission" date="2017-06" db="EMBL/GenBank/DDBJ databases">
        <authorList>
            <person name="Varghese N."/>
            <person name="Submissions S."/>
        </authorList>
    </citation>
    <scope>NUCLEOTIDE SEQUENCE [LARGE SCALE GENOMIC DNA]</scope>
    <source>
        <strain evidence="2">5C</strain>
    </source>
</reference>
<sequence length="47" mass="5662">MYQEMGTWIYFKDIKEGQGFWLFALTFFSSRKIIFFGKIESEKIIEG</sequence>
<dbReference type="Proteomes" id="UP000198480">
    <property type="component" value="Unassembled WGS sequence"/>
</dbReference>